<dbReference type="CDD" id="cd04459">
    <property type="entry name" value="Rho_CSD"/>
    <property type="match status" value="1"/>
</dbReference>
<evidence type="ECO:0000256" key="5">
    <source>
        <dbReference type="ARBA" id="ARBA00022840"/>
    </source>
</evidence>
<dbReference type="SUPFAM" id="SSF52540">
    <property type="entry name" value="P-loop containing nucleoside triphosphate hydrolases"/>
    <property type="match status" value="1"/>
</dbReference>
<dbReference type="AlphaFoldDB" id="A0A4T2BY42"/>
<keyword evidence="15" id="KW-1185">Reference proteome</keyword>
<dbReference type="InterPro" id="IPR004665">
    <property type="entry name" value="Term_rho"/>
</dbReference>
<dbReference type="InterPro" id="IPR011112">
    <property type="entry name" value="Rho-like_N"/>
</dbReference>
<evidence type="ECO:0000256" key="1">
    <source>
        <dbReference type="ARBA" id="ARBA00022472"/>
    </source>
</evidence>
<dbReference type="SUPFAM" id="SSF50249">
    <property type="entry name" value="Nucleic acid-binding proteins"/>
    <property type="match status" value="1"/>
</dbReference>
<dbReference type="Gene3D" id="2.40.50.140">
    <property type="entry name" value="Nucleic acid-binding proteins"/>
    <property type="match status" value="1"/>
</dbReference>
<evidence type="ECO:0000256" key="7">
    <source>
        <dbReference type="ARBA" id="ARBA00023015"/>
    </source>
</evidence>
<evidence type="ECO:0000256" key="9">
    <source>
        <dbReference type="HAMAP-Rule" id="MF_01884"/>
    </source>
</evidence>
<dbReference type="OrthoDB" id="9805197at2"/>
<dbReference type="HAMAP" id="MF_01884">
    <property type="entry name" value="Rho"/>
    <property type="match status" value="1"/>
</dbReference>
<dbReference type="Pfam" id="PF00006">
    <property type="entry name" value="ATP-synt_ab"/>
    <property type="match status" value="1"/>
</dbReference>
<dbReference type="SMART" id="SM00959">
    <property type="entry name" value="Rho_N"/>
    <property type="match status" value="1"/>
</dbReference>
<comment type="caution">
    <text evidence="14">The sequence shown here is derived from an EMBL/GenBank/DDBJ whole genome shotgun (WGS) entry which is preliminary data.</text>
</comment>
<keyword evidence="5 9" id="KW-0067">ATP-binding</keyword>
<dbReference type="InterPro" id="IPR011113">
    <property type="entry name" value="Rho_RNA-bd"/>
</dbReference>
<evidence type="ECO:0000256" key="10">
    <source>
        <dbReference type="NCBIfam" id="TIGR00767"/>
    </source>
</evidence>
<evidence type="ECO:0000256" key="6">
    <source>
        <dbReference type="ARBA" id="ARBA00022884"/>
    </source>
</evidence>
<keyword evidence="4 9" id="KW-0347">Helicase</keyword>
<evidence type="ECO:0000259" key="13">
    <source>
        <dbReference type="PROSITE" id="PS51856"/>
    </source>
</evidence>
<dbReference type="GO" id="GO:0008186">
    <property type="term" value="F:ATP-dependent activity, acting on RNA"/>
    <property type="evidence" value="ECO:0007669"/>
    <property type="project" value="UniProtKB-UniRule"/>
</dbReference>
<keyword evidence="8 9" id="KW-0804">Transcription</keyword>
<evidence type="ECO:0000256" key="8">
    <source>
        <dbReference type="ARBA" id="ARBA00023163"/>
    </source>
</evidence>
<feature type="region of interest" description="Disordered" evidence="12">
    <location>
        <begin position="71"/>
        <end position="515"/>
    </location>
</feature>
<dbReference type="GO" id="GO:0006353">
    <property type="term" value="P:DNA-templated transcription termination"/>
    <property type="evidence" value="ECO:0007669"/>
    <property type="project" value="UniProtKB-UniRule"/>
</dbReference>
<dbReference type="EC" id="3.6.4.-" evidence="9 10"/>
<feature type="domain" description="Rho RNA-BD" evidence="13">
    <location>
        <begin position="521"/>
        <end position="598"/>
    </location>
</feature>
<dbReference type="SMART" id="SM00357">
    <property type="entry name" value="CSP"/>
    <property type="match status" value="1"/>
</dbReference>
<dbReference type="Pfam" id="PF07498">
    <property type="entry name" value="Rho_N"/>
    <property type="match status" value="1"/>
</dbReference>
<reference evidence="14 15" key="1">
    <citation type="journal article" date="2019" name="Microorganisms">
        <title>Systematic Affiliation and Genome Analysis of Subtercola vilae DB165(T) with Particular Emphasis on Cold Adaptation of an Isolate from a High-Altitude Cold Volcano Lake.</title>
        <authorList>
            <person name="Villalobos A.S."/>
            <person name="Wiese J."/>
            <person name="Imhoff J.F."/>
            <person name="Dorador C."/>
            <person name="Keller A."/>
            <person name="Hentschel U."/>
        </authorList>
    </citation>
    <scope>NUCLEOTIDE SEQUENCE [LARGE SCALE GENOMIC DNA]</scope>
    <source>
        <strain evidence="14 15">DB165</strain>
    </source>
</reference>
<comment type="subunit">
    <text evidence="9">Homohexamer. The homohexamer assembles into an open ring structure.</text>
</comment>
<name>A0A4T2BY42_9MICO</name>
<dbReference type="InterPro" id="IPR011129">
    <property type="entry name" value="CSD"/>
</dbReference>
<evidence type="ECO:0000256" key="2">
    <source>
        <dbReference type="ARBA" id="ARBA00022741"/>
    </source>
</evidence>
<feature type="compositionally biased region" description="Low complexity" evidence="12">
    <location>
        <begin position="360"/>
        <end position="376"/>
    </location>
</feature>
<dbReference type="RefSeq" id="WP_136642661.1">
    <property type="nucleotide sequence ID" value="NZ_QYRT01000025.1"/>
</dbReference>
<keyword evidence="6 9" id="KW-0694">RNA-binding</keyword>
<gene>
    <name evidence="9" type="primary">rho</name>
    <name evidence="14" type="ORF">D4765_12650</name>
</gene>
<dbReference type="EMBL" id="QYRT01000025">
    <property type="protein sequence ID" value="TIH34538.1"/>
    <property type="molecule type" value="Genomic_DNA"/>
</dbReference>
<dbReference type="Proteomes" id="UP000306192">
    <property type="component" value="Unassembled WGS sequence"/>
</dbReference>
<dbReference type="InterPro" id="IPR003593">
    <property type="entry name" value="AAA+_ATPase"/>
</dbReference>
<sequence>MSDTDLHAPSAQRSDLATLKVSELQTLASALGIAGASKLRKGDLVAAIAGAQAEAPSADLAPAADAASAAVDGATDALTQSTTAPDAQASAAPDATAPAAPVAAAGTDAPNSTAPNATAPSASDSSATASSATASSATDEPTAAALAAAGIAEPTAEVVAPASTGRRRASRRVTNSEPTSAPAAERRSAVQHVNASADELAALVPTGADTEAGADTDAGADTAAATSARDDSNSFALDAVASSAAAASSETAVAEPGTASFEITLPEGPQGGPARSERQARTPRLTRAQRAAQAARDAGEAPAEAPTFERSRTDSILPDLPIVDSSDTESDVSARGEQSEQGEGRQGGRNRNRRDRNADRSANGGAAGGQNAQQGNDRAANTGERASGDRTEAVADRAANDRAANDRAANDRNTTDRAANDRAEGRSNADRTNSDRLNNQRGAAGTRGQRNDRTDRDRTDRDRDDQSFDEQQLDELNDRGGRQDPNDRNDRSARNRYRDRKRRGQGQGDDLEPEISEDDVLIPVAGILDILDNYAFVRTSGYLPGNSDVYVSLGQVKKYNLRKGDAVVGSIRQPREGDSNGRQKYNAIVKVESINGLPVEEAANRVEFSKLTPLYPQERLRLETEPGKLTQRIIDLVAPIGKGQRGLIVAPPKAGKTIVMQQIANAISTNNPEVHLMVVLVDERPEEVTDMQRTVKGEVIASTFDRPAEDHTTVAELAIERAKRLVELGHDVVVLLDSITRLGRAYNLAAPPSGRILSGGVDAAALYPPKRFFGAARNIENGGSLTILASALVETGSKMDEVIFEEFKGTGNMELRLSRQLADKRIFPAVDVNASGTRREELLMGVDETKITWKLRRALAGLDQQQALEIVLGRLKDTTSNVEFLMQVQKSMPENRAAAGHTNHNHKED</sequence>
<dbReference type="CDD" id="cd01128">
    <property type="entry name" value="rho_factor_C"/>
    <property type="match status" value="1"/>
</dbReference>
<feature type="binding site" evidence="9">
    <location>
        <position position="684"/>
    </location>
    <ligand>
        <name>ATP</name>
        <dbReference type="ChEBI" id="CHEBI:30616"/>
    </ligand>
</feature>
<evidence type="ECO:0000313" key="14">
    <source>
        <dbReference type="EMBL" id="TIH34538.1"/>
    </source>
</evidence>
<dbReference type="GO" id="GO:0005524">
    <property type="term" value="F:ATP binding"/>
    <property type="evidence" value="ECO:0007669"/>
    <property type="project" value="UniProtKB-UniRule"/>
</dbReference>
<organism evidence="14 15">
    <name type="scientific">Subtercola vilae</name>
    <dbReference type="NCBI Taxonomy" id="2056433"/>
    <lineage>
        <taxon>Bacteria</taxon>
        <taxon>Bacillati</taxon>
        <taxon>Actinomycetota</taxon>
        <taxon>Actinomycetes</taxon>
        <taxon>Micrococcales</taxon>
        <taxon>Microbacteriaceae</taxon>
        <taxon>Subtercola</taxon>
    </lineage>
</organism>
<feature type="compositionally biased region" description="Low complexity" evidence="12">
    <location>
        <begin position="239"/>
        <end position="255"/>
    </location>
</feature>
<keyword evidence="1 9" id="KW-0806">Transcription termination</keyword>
<keyword evidence="2 9" id="KW-0547">Nucleotide-binding</keyword>
<dbReference type="GO" id="GO:0016787">
    <property type="term" value="F:hydrolase activity"/>
    <property type="evidence" value="ECO:0007669"/>
    <property type="project" value="UniProtKB-KW"/>
</dbReference>
<feature type="binding site" evidence="9">
    <location>
        <begin position="653"/>
        <end position="658"/>
    </location>
    <ligand>
        <name>ATP</name>
        <dbReference type="ChEBI" id="CHEBI:30616"/>
    </ligand>
</feature>
<dbReference type="PANTHER" id="PTHR46425:SF1">
    <property type="entry name" value="TRANSCRIPTION TERMINATION FACTOR RHO"/>
    <property type="match status" value="1"/>
</dbReference>
<feature type="compositionally biased region" description="Basic and acidic residues" evidence="12">
    <location>
        <begin position="476"/>
        <end position="493"/>
    </location>
</feature>
<dbReference type="InterPro" id="IPR000194">
    <property type="entry name" value="ATPase_F1/V1/A1_a/bsu_nucl-bd"/>
</dbReference>
<dbReference type="InterPro" id="IPR027417">
    <property type="entry name" value="P-loop_NTPase"/>
</dbReference>
<feature type="compositionally biased region" description="Basic and acidic residues" evidence="12">
    <location>
        <begin position="386"/>
        <end position="434"/>
    </location>
</feature>
<dbReference type="SUPFAM" id="SSF68912">
    <property type="entry name" value="Rho N-terminal domain-like"/>
    <property type="match status" value="1"/>
</dbReference>
<protein>
    <recommendedName>
        <fullName evidence="9 10">Transcription termination factor Rho</fullName>
        <ecNumber evidence="9 10">3.6.4.-</ecNumber>
    </recommendedName>
    <alternativeName>
        <fullName evidence="9">ATP-dependent helicase Rho</fullName>
    </alternativeName>
</protein>
<dbReference type="InterPro" id="IPR036269">
    <property type="entry name" value="Rho_N_sf"/>
</dbReference>
<dbReference type="NCBIfam" id="TIGR00767">
    <property type="entry name" value="rho"/>
    <property type="match status" value="1"/>
</dbReference>
<evidence type="ECO:0000256" key="3">
    <source>
        <dbReference type="ARBA" id="ARBA00022801"/>
    </source>
</evidence>
<evidence type="ECO:0000256" key="12">
    <source>
        <dbReference type="SAM" id="MobiDB-lite"/>
    </source>
</evidence>
<evidence type="ECO:0000313" key="15">
    <source>
        <dbReference type="Proteomes" id="UP000306192"/>
    </source>
</evidence>
<dbReference type="NCBIfam" id="NF006886">
    <property type="entry name" value="PRK09376.1"/>
    <property type="match status" value="1"/>
</dbReference>
<dbReference type="InterPro" id="IPR012340">
    <property type="entry name" value="NA-bd_OB-fold"/>
</dbReference>
<evidence type="ECO:0000256" key="4">
    <source>
        <dbReference type="ARBA" id="ARBA00022806"/>
    </source>
</evidence>
<feature type="compositionally biased region" description="Low complexity" evidence="12">
    <location>
        <begin position="206"/>
        <end position="227"/>
    </location>
</feature>
<feature type="binding site" evidence="9">
    <location>
        <begin position="641"/>
        <end position="646"/>
    </location>
    <ligand>
        <name>ATP</name>
        <dbReference type="ChEBI" id="CHEBI:30616"/>
    </ligand>
</feature>
<keyword evidence="7 9" id="KW-0805">Transcription regulation</keyword>
<comment type="similarity">
    <text evidence="9 11">Belongs to the Rho family.</text>
</comment>
<feature type="compositionally biased region" description="Basic residues" evidence="12">
    <location>
        <begin position="494"/>
        <end position="504"/>
    </location>
</feature>
<dbReference type="PANTHER" id="PTHR46425">
    <property type="entry name" value="TRANSCRIPTION TERMINATION FACTOR RHO"/>
    <property type="match status" value="1"/>
</dbReference>
<dbReference type="Pfam" id="PF07497">
    <property type="entry name" value="Rho_RNA_bind"/>
    <property type="match status" value="1"/>
</dbReference>
<dbReference type="PROSITE" id="PS51856">
    <property type="entry name" value="RHO_RNA_BD"/>
    <property type="match status" value="1"/>
</dbReference>
<comment type="caution">
    <text evidence="9">Lacks conserved residue(s) required for the propagation of feature annotation.</text>
</comment>
<feature type="compositionally biased region" description="Basic and acidic residues" evidence="12">
    <location>
        <begin position="449"/>
        <end position="466"/>
    </location>
</feature>
<proteinExistence type="inferred from homology"/>
<comment type="function">
    <text evidence="9">Facilitates transcription termination by a mechanism that involves Rho binding to the nascent RNA, activation of Rho's RNA-dependent ATPase activity, and release of the mRNA from the DNA template.</text>
</comment>
<feature type="compositionally biased region" description="Low complexity" evidence="12">
    <location>
        <begin position="71"/>
        <end position="157"/>
    </location>
</feature>
<feature type="compositionally biased region" description="Low complexity" evidence="12">
    <location>
        <begin position="282"/>
        <end position="306"/>
    </location>
</feature>
<dbReference type="Gene3D" id="1.10.720.10">
    <property type="match status" value="1"/>
</dbReference>
<dbReference type="GO" id="GO:0003723">
    <property type="term" value="F:RNA binding"/>
    <property type="evidence" value="ECO:0007669"/>
    <property type="project" value="UniProtKB-UniRule"/>
</dbReference>
<dbReference type="SMART" id="SM00382">
    <property type="entry name" value="AAA"/>
    <property type="match status" value="1"/>
</dbReference>
<keyword evidence="3 9" id="KW-0378">Hydrolase</keyword>
<dbReference type="Gene3D" id="3.40.50.300">
    <property type="entry name" value="P-loop containing nucleotide triphosphate hydrolases"/>
    <property type="match status" value="1"/>
</dbReference>
<dbReference type="GO" id="GO:0004386">
    <property type="term" value="F:helicase activity"/>
    <property type="evidence" value="ECO:0007669"/>
    <property type="project" value="UniProtKB-UniRule"/>
</dbReference>
<accession>A0A4T2BY42</accession>
<dbReference type="InterPro" id="IPR041703">
    <property type="entry name" value="Rho_factor_ATP-bd"/>
</dbReference>
<evidence type="ECO:0000256" key="11">
    <source>
        <dbReference type="PROSITE-ProRule" id="PRU01203"/>
    </source>
</evidence>